<evidence type="ECO:0000256" key="5">
    <source>
        <dbReference type="ARBA" id="ARBA00023159"/>
    </source>
</evidence>
<dbReference type="EMBL" id="HBUF01402848">
    <property type="protein sequence ID" value="CAG6737315.1"/>
    <property type="molecule type" value="Transcribed_RNA"/>
</dbReference>
<feature type="compositionally biased region" description="Low complexity" evidence="8">
    <location>
        <begin position="541"/>
        <end position="557"/>
    </location>
</feature>
<comment type="subcellular location">
    <subcellularLocation>
        <location evidence="1 7">Nucleus</location>
    </subcellularLocation>
</comment>
<feature type="DNA-binding region" description="Homeobox" evidence="7">
    <location>
        <begin position="173"/>
        <end position="235"/>
    </location>
</feature>
<evidence type="ECO:0000256" key="8">
    <source>
        <dbReference type="SAM" id="MobiDB-lite"/>
    </source>
</evidence>
<feature type="compositionally biased region" description="Acidic residues" evidence="8">
    <location>
        <begin position="295"/>
        <end position="305"/>
    </location>
</feature>
<dbReference type="Gene3D" id="1.10.10.60">
    <property type="entry name" value="Homeodomain-like"/>
    <property type="match status" value="1"/>
</dbReference>
<dbReference type="GO" id="GO:0005634">
    <property type="term" value="C:nucleus"/>
    <property type="evidence" value="ECO:0007669"/>
    <property type="project" value="UniProtKB-SubCell"/>
</dbReference>
<feature type="compositionally biased region" description="Basic residues" evidence="8">
    <location>
        <begin position="315"/>
        <end position="329"/>
    </location>
</feature>
<dbReference type="InterPro" id="IPR009057">
    <property type="entry name" value="Homeodomain-like_sf"/>
</dbReference>
<proteinExistence type="inferred from homology"/>
<dbReference type="InterPro" id="IPR003893">
    <property type="entry name" value="Iroquois_homeo"/>
</dbReference>
<dbReference type="InterPro" id="IPR017970">
    <property type="entry name" value="Homeobox_CS"/>
</dbReference>
<protein>
    <submittedName>
        <fullName evidence="10">Homeobox protein araucan</fullName>
    </submittedName>
</protein>
<feature type="compositionally biased region" description="Polar residues" evidence="8">
    <location>
        <begin position="1"/>
        <end position="20"/>
    </location>
</feature>
<evidence type="ECO:0000256" key="6">
    <source>
        <dbReference type="ARBA" id="ARBA00023242"/>
    </source>
</evidence>
<dbReference type="AlphaFoldDB" id="A0A8D8YY16"/>
<reference evidence="10" key="1">
    <citation type="submission" date="2021-05" db="EMBL/GenBank/DDBJ databases">
        <authorList>
            <person name="Alioto T."/>
            <person name="Alioto T."/>
            <person name="Gomez Garrido J."/>
        </authorList>
    </citation>
    <scope>NUCLEOTIDE SEQUENCE</scope>
</reference>
<dbReference type="FunFam" id="1.10.10.60:FF:000003">
    <property type="entry name" value="Iroquois-class homeobox protein IRX"/>
    <property type="match status" value="1"/>
</dbReference>
<feature type="compositionally biased region" description="Low complexity" evidence="8">
    <location>
        <begin position="21"/>
        <end position="31"/>
    </location>
</feature>
<evidence type="ECO:0000256" key="3">
    <source>
        <dbReference type="ARBA" id="ARBA00023125"/>
    </source>
</evidence>
<dbReference type="GO" id="GO:0045317">
    <property type="term" value="P:equator specification"/>
    <property type="evidence" value="ECO:0007669"/>
    <property type="project" value="UniProtKB-ARBA"/>
</dbReference>
<evidence type="ECO:0000256" key="4">
    <source>
        <dbReference type="ARBA" id="ARBA00023155"/>
    </source>
</evidence>
<dbReference type="CDD" id="cd00086">
    <property type="entry name" value="homeodomain"/>
    <property type="match status" value="1"/>
</dbReference>
<dbReference type="SMART" id="SM00389">
    <property type="entry name" value="HOX"/>
    <property type="match status" value="1"/>
</dbReference>
<feature type="compositionally biased region" description="Low complexity" evidence="8">
    <location>
        <begin position="434"/>
        <end position="448"/>
    </location>
</feature>
<dbReference type="GO" id="GO:0042693">
    <property type="term" value="P:muscle cell fate commitment"/>
    <property type="evidence" value="ECO:0007669"/>
    <property type="project" value="UniProtKB-ARBA"/>
</dbReference>
<dbReference type="GO" id="GO:0045926">
    <property type="term" value="P:negative regulation of growth"/>
    <property type="evidence" value="ECO:0007669"/>
    <property type="project" value="UniProtKB-ARBA"/>
</dbReference>
<keyword evidence="5" id="KW-0010">Activator</keyword>
<evidence type="ECO:0000259" key="9">
    <source>
        <dbReference type="PROSITE" id="PS50071"/>
    </source>
</evidence>
<dbReference type="GO" id="GO:0000978">
    <property type="term" value="F:RNA polymerase II cis-regulatory region sequence-specific DNA binding"/>
    <property type="evidence" value="ECO:0007669"/>
    <property type="project" value="TreeGrafter"/>
</dbReference>
<dbReference type="SUPFAM" id="SSF46689">
    <property type="entry name" value="Homeodomain-like"/>
    <property type="match status" value="1"/>
</dbReference>
<feature type="domain" description="Homeobox" evidence="9">
    <location>
        <begin position="171"/>
        <end position="234"/>
    </location>
</feature>
<dbReference type="GO" id="GO:0000981">
    <property type="term" value="F:DNA-binding transcription factor activity, RNA polymerase II-specific"/>
    <property type="evidence" value="ECO:0007669"/>
    <property type="project" value="InterPro"/>
</dbReference>
<dbReference type="InterPro" id="IPR001356">
    <property type="entry name" value="HD"/>
</dbReference>
<evidence type="ECO:0000313" key="10">
    <source>
        <dbReference type="EMBL" id="CAG6737315.1"/>
    </source>
</evidence>
<feature type="compositionally biased region" description="Low complexity" evidence="8">
    <location>
        <begin position="38"/>
        <end position="48"/>
    </location>
</feature>
<evidence type="ECO:0000256" key="7">
    <source>
        <dbReference type="PROSITE-ProRule" id="PRU00108"/>
    </source>
</evidence>
<dbReference type="InterPro" id="IPR008422">
    <property type="entry name" value="KN_HD"/>
</dbReference>
<name>A0A8D8YY16_9HEMI</name>
<feature type="compositionally biased region" description="Acidic residues" evidence="8">
    <location>
        <begin position="246"/>
        <end position="255"/>
    </location>
</feature>
<evidence type="ECO:0000256" key="1">
    <source>
        <dbReference type="ARBA" id="ARBA00004123"/>
    </source>
</evidence>
<feature type="compositionally biased region" description="Polar residues" evidence="8">
    <location>
        <begin position="567"/>
        <end position="581"/>
    </location>
</feature>
<feature type="compositionally biased region" description="Low complexity" evidence="8">
    <location>
        <begin position="472"/>
        <end position="487"/>
    </location>
</feature>
<keyword evidence="3 7" id="KW-0238">DNA-binding</keyword>
<dbReference type="PANTHER" id="PTHR11211:SF40">
    <property type="entry name" value="MIRROR, ISOFORM C"/>
    <property type="match status" value="1"/>
</dbReference>
<evidence type="ECO:0000256" key="2">
    <source>
        <dbReference type="ARBA" id="ARBA00008446"/>
    </source>
</evidence>
<dbReference type="GO" id="GO:0007474">
    <property type="term" value="P:imaginal disc-derived wing vein specification"/>
    <property type="evidence" value="ECO:0007669"/>
    <property type="project" value="UniProtKB-ARBA"/>
</dbReference>
<feature type="region of interest" description="Disordered" evidence="8">
    <location>
        <begin position="1"/>
        <end position="60"/>
    </location>
</feature>
<feature type="compositionally biased region" description="Polar residues" evidence="8">
    <location>
        <begin position="488"/>
        <end position="499"/>
    </location>
</feature>
<keyword evidence="6 7" id="KW-0539">Nucleus</keyword>
<dbReference type="GO" id="GO:0048468">
    <property type="term" value="P:cell development"/>
    <property type="evidence" value="ECO:0007669"/>
    <property type="project" value="TreeGrafter"/>
</dbReference>
<sequence length="581" mass="62955">MSNIATRDTASGTNLINISKSTVAPSSSPTNSSPPPSTNSTTTAVTTTPAPPRSASPGSRCCDTGRPIFTDPISGQTICSCQYDLLNYQRLAAGGGPGGLPLSMYSAPYPEGMAAYFPALGADQAPFYSSAAGLELKENLAAGAGAWPYPSVYHPYDAAFAGYPFNGYGMDINGARRKNATRETTSTLKAWLNEHKKNPYPTKGEKIMLAIITKMTLTQVSTWFANARRRLKKENKMTWEPKNKTDDDDDAIISDCDDKDKDDLMMEEEKMKQHHRMVKDPMMHGVKSEHHLKDLDEEDDLEDEDERKGNVMMGPHHHHHHHMLHHHHHHHNMMLKDSMKGDCGVPIPATKPKIWSLADTAACKTPPPSSLHNQQAWGNPGNAGNAGMNMSMNGFALPTSSMSPSSGAPSSYSRYSGFFGNPYSNSMGHPQGHSNSSNCGSVSASGFSEVQTDTPPQTPPNMKVPNNVIVGSQQQSSCFPPQSVVSPNTHPQSQSSVGYSNNVQSHNPSNNNNNTYSNNNNVFNQSPQKDRSESLPYHQHPSNTNNPAPAGAAPSNPDSTAFKPFYKSNTSHMNGSFVSPV</sequence>
<feature type="region of interest" description="Disordered" evidence="8">
    <location>
        <begin position="294"/>
        <end position="329"/>
    </location>
</feature>
<accession>A0A8D8YY16</accession>
<dbReference type="PROSITE" id="PS50071">
    <property type="entry name" value="HOMEOBOX_2"/>
    <property type="match status" value="1"/>
</dbReference>
<dbReference type="SMART" id="SM00548">
    <property type="entry name" value="IRO"/>
    <property type="match status" value="1"/>
</dbReference>
<feature type="region of interest" description="Disordered" evidence="8">
    <location>
        <begin position="240"/>
        <end position="261"/>
    </location>
</feature>
<feature type="region of interest" description="Disordered" evidence="8">
    <location>
        <begin position="428"/>
        <end position="581"/>
    </location>
</feature>
<dbReference type="GO" id="GO:0030182">
    <property type="term" value="P:neuron differentiation"/>
    <property type="evidence" value="ECO:0007669"/>
    <property type="project" value="TreeGrafter"/>
</dbReference>
<organism evidence="10">
    <name type="scientific">Cacopsylla melanoneura</name>
    <dbReference type="NCBI Taxonomy" id="428564"/>
    <lineage>
        <taxon>Eukaryota</taxon>
        <taxon>Metazoa</taxon>
        <taxon>Ecdysozoa</taxon>
        <taxon>Arthropoda</taxon>
        <taxon>Hexapoda</taxon>
        <taxon>Insecta</taxon>
        <taxon>Pterygota</taxon>
        <taxon>Neoptera</taxon>
        <taxon>Paraneoptera</taxon>
        <taxon>Hemiptera</taxon>
        <taxon>Sternorrhyncha</taxon>
        <taxon>Psylloidea</taxon>
        <taxon>Psyllidae</taxon>
        <taxon>Psyllinae</taxon>
        <taxon>Cacopsylla</taxon>
    </lineage>
</organism>
<feature type="compositionally biased region" description="Low complexity" evidence="8">
    <location>
        <begin position="500"/>
        <end position="526"/>
    </location>
</feature>
<dbReference type="PROSITE" id="PS00027">
    <property type="entry name" value="HOMEOBOX_1"/>
    <property type="match status" value="1"/>
</dbReference>
<dbReference type="Pfam" id="PF05920">
    <property type="entry name" value="Homeobox_KN"/>
    <property type="match status" value="1"/>
</dbReference>
<keyword evidence="4 7" id="KW-0371">Homeobox</keyword>
<dbReference type="PANTHER" id="PTHR11211">
    <property type="entry name" value="IROQUOIS-CLASS HOMEODOMAIN PROTEIN IRX"/>
    <property type="match status" value="1"/>
</dbReference>
<comment type="similarity">
    <text evidence="2">Belongs to the TALE/IRO homeobox family.</text>
</comment>